<gene>
    <name evidence="5" type="ORF">ATZ99_15830</name>
</gene>
<dbReference type="OrthoDB" id="9798835at2"/>
<dbReference type="InterPro" id="IPR001845">
    <property type="entry name" value="HTH_ArsR_DNA-bd_dom"/>
</dbReference>
<dbReference type="PANTHER" id="PTHR43132:SF2">
    <property type="entry name" value="ARSENICAL RESISTANCE OPERON REPRESSOR ARSR-RELATED"/>
    <property type="match status" value="1"/>
</dbReference>
<proteinExistence type="predicted"/>
<dbReference type="PANTHER" id="PTHR43132">
    <property type="entry name" value="ARSENICAL RESISTANCE OPERON REPRESSOR ARSR-RELATED"/>
    <property type="match status" value="1"/>
</dbReference>
<evidence type="ECO:0000313" key="5">
    <source>
        <dbReference type="EMBL" id="KYO65349.1"/>
    </source>
</evidence>
<dbReference type="InterPro" id="IPR051011">
    <property type="entry name" value="Metal_resp_trans_reg"/>
</dbReference>
<keyword evidence="3" id="KW-0804">Transcription</keyword>
<dbReference type="GO" id="GO:0003700">
    <property type="term" value="F:DNA-binding transcription factor activity"/>
    <property type="evidence" value="ECO:0007669"/>
    <property type="project" value="InterPro"/>
</dbReference>
<evidence type="ECO:0000313" key="6">
    <source>
        <dbReference type="Proteomes" id="UP000075737"/>
    </source>
</evidence>
<evidence type="ECO:0000259" key="4">
    <source>
        <dbReference type="PROSITE" id="PS50987"/>
    </source>
</evidence>
<dbReference type="PROSITE" id="PS50987">
    <property type="entry name" value="HTH_ARSR_2"/>
    <property type="match status" value="1"/>
</dbReference>
<keyword evidence="1" id="KW-0805">Transcription regulation</keyword>
<dbReference type="InterPro" id="IPR011991">
    <property type="entry name" value="ArsR-like_HTH"/>
</dbReference>
<dbReference type="InterPro" id="IPR036390">
    <property type="entry name" value="WH_DNA-bd_sf"/>
</dbReference>
<dbReference type="STRING" id="520767.ATZ99_15830"/>
<dbReference type="Gene3D" id="1.10.10.10">
    <property type="entry name" value="Winged helix-like DNA-binding domain superfamily/Winged helix DNA-binding domain"/>
    <property type="match status" value="1"/>
</dbReference>
<dbReference type="Pfam" id="PF01022">
    <property type="entry name" value="HTH_5"/>
    <property type="match status" value="1"/>
</dbReference>
<dbReference type="EMBL" id="LOHZ01000035">
    <property type="protein sequence ID" value="KYO65349.1"/>
    <property type="molecule type" value="Genomic_DNA"/>
</dbReference>
<dbReference type="RefSeq" id="WP_068748706.1">
    <property type="nucleotide sequence ID" value="NZ_LOHZ01000035.1"/>
</dbReference>
<dbReference type="Proteomes" id="UP000075737">
    <property type="component" value="Unassembled WGS sequence"/>
</dbReference>
<dbReference type="SUPFAM" id="SSF46785">
    <property type="entry name" value="Winged helix' DNA-binding domain"/>
    <property type="match status" value="1"/>
</dbReference>
<evidence type="ECO:0000256" key="2">
    <source>
        <dbReference type="ARBA" id="ARBA00023125"/>
    </source>
</evidence>
<dbReference type="PRINTS" id="PR00778">
    <property type="entry name" value="HTHARSR"/>
</dbReference>
<evidence type="ECO:0000256" key="3">
    <source>
        <dbReference type="ARBA" id="ARBA00023163"/>
    </source>
</evidence>
<dbReference type="SMART" id="SM00418">
    <property type="entry name" value="HTH_ARSR"/>
    <property type="match status" value="1"/>
</dbReference>
<sequence>MAKNIYDLRAEFFKALAHPTRLKILDIILDEKEICVCEIVKKIGIDQPTTSKHLNILKKAGILESRKEGLSVFYKVRFPCLRDYFICVDETIKSDLVTKVSYIDSSRNKVE</sequence>
<organism evidence="5 6">
    <name type="scientific">Thermovenabulum gondwanense</name>
    <dbReference type="NCBI Taxonomy" id="520767"/>
    <lineage>
        <taxon>Bacteria</taxon>
        <taxon>Bacillati</taxon>
        <taxon>Bacillota</taxon>
        <taxon>Clostridia</taxon>
        <taxon>Thermosediminibacterales</taxon>
        <taxon>Thermosediminibacteraceae</taxon>
        <taxon>Thermovenabulum</taxon>
    </lineage>
</organism>
<dbReference type="InterPro" id="IPR036388">
    <property type="entry name" value="WH-like_DNA-bd_sf"/>
</dbReference>
<dbReference type="GO" id="GO:0003677">
    <property type="term" value="F:DNA binding"/>
    <property type="evidence" value="ECO:0007669"/>
    <property type="project" value="UniProtKB-KW"/>
</dbReference>
<name>A0A162MD12_9FIRM</name>
<protein>
    <submittedName>
        <fullName evidence="5">Putative HTH-type transcriptional regulator</fullName>
    </submittedName>
</protein>
<evidence type="ECO:0000256" key="1">
    <source>
        <dbReference type="ARBA" id="ARBA00023015"/>
    </source>
</evidence>
<keyword evidence="6" id="KW-1185">Reference proteome</keyword>
<dbReference type="CDD" id="cd00090">
    <property type="entry name" value="HTH_ARSR"/>
    <property type="match status" value="1"/>
</dbReference>
<reference evidence="5 6" key="1">
    <citation type="submission" date="2015-12" db="EMBL/GenBank/DDBJ databases">
        <title>Draft genome of Thermovenabulum gondwanense isolated from a red thermophilic microbial mat colonisisng an outflow channel of a bore well.</title>
        <authorList>
            <person name="Patel B.K."/>
        </authorList>
    </citation>
    <scope>NUCLEOTIDE SEQUENCE [LARGE SCALE GENOMIC DNA]</scope>
    <source>
        <strain evidence="5 6">R270</strain>
    </source>
</reference>
<keyword evidence="2" id="KW-0238">DNA-binding</keyword>
<dbReference type="NCBIfam" id="NF033788">
    <property type="entry name" value="HTH_metalloreg"/>
    <property type="match status" value="1"/>
</dbReference>
<dbReference type="PATRIC" id="fig|520767.4.peg.1695"/>
<dbReference type="AlphaFoldDB" id="A0A162MD12"/>
<feature type="domain" description="HTH arsR-type" evidence="4">
    <location>
        <begin position="1"/>
        <end position="96"/>
    </location>
</feature>
<comment type="caution">
    <text evidence="5">The sequence shown here is derived from an EMBL/GenBank/DDBJ whole genome shotgun (WGS) entry which is preliminary data.</text>
</comment>
<accession>A0A162MD12</accession>